<dbReference type="GeneID" id="20251868"/>
<dbReference type="EMBL" id="KB200559">
    <property type="protein sequence ID" value="ESP01090.1"/>
    <property type="molecule type" value="Genomic_DNA"/>
</dbReference>
<dbReference type="Proteomes" id="UP000030746">
    <property type="component" value="Unassembled WGS sequence"/>
</dbReference>
<dbReference type="GO" id="GO:0005886">
    <property type="term" value="C:plasma membrane"/>
    <property type="evidence" value="ECO:0007669"/>
    <property type="project" value="TreeGrafter"/>
</dbReference>
<evidence type="ECO:0008006" key="11">
    <source>
        <dbReference type="Google" id="ProtNLM"/>
    </source>
</evidence>
<name>V4CG94_LOTGI</name>
<dbReference type="SMART" id="SM00369">
    <property type="entry name" value="LRR_TYP"/>
    <property type="match status" value="2"/>
</dbReference>
<evidence type="ECO:0000313" key="9">
    <source>
        <dbReference type="EMBL" id="ESP01090.1"/>
    </source>
</evidence>
<evidence type="ECO:0000256" key="8">
    <source>
        <dbReference type="ARBA" id="ARBA00023180"/>
    </source>
</evidence>
<evidence type="ECO:0000256" key="1">
    <source>
        <dbReference type="ARBA" id="ARBA00004167"/>
    </source>
</evidence>
<evidence type="ECO:0000256" key="2">
    <source>
        <dbReference type="ARBA" id="ARBA00022614"/>
    </source>
</evidence>
<evidence type="ECO:0000313" key="10">
    <source>
        <dbReference type="Proteomes" id="UP000030746"/>
    </source>
</evidence>
<evidence type="ECO:0000256" key="3">
    <source>
        <dbReference type="ARBA" id="ARBA00022692"/>
    </source>
</evidence>
<keyword evidence="8" id="KW-0325">Glycoprotein</keyword>
<keyword evidence="5" id="KW-0677">Repeat</keyword>
<dbReference type="AlphaFoldDB" id="V4CG94"/>
<dbReference type="Pfam" id="PF13855">
    <property type="entry name" value="LRR_8"/>
    <property type="match status" value="1"/>
</dbReference>
<proteinExistence type="predicted"/>
<comment type="subcellular location">
    <subcellularLocation>
        <location evidence="1">Membrane</location>
        <topology evidence="1">Single-pass membrane protein</topology>
    </subcellularLocation>
</comment>
<evidence type="ECO:0000256" key="4">
    <source>
        <dbReference type="ARBA" id="ARBA00022729"/>
    </source>
</evidence>
<dbReference type="SUPFAM" id="SSF52058">
    <property type="entry name" value="L domain-like"/>
    <property type="match status" value="1"/>
</dbReference>
<dbReference type="HOGENOM" id="CLU_000288_148_0_1"/>
<evidence type="ECO:0000256" key="5">
    <source>
        <dbReference type="ARBA" id="ARBA00022737"/>
    </source>
</evidence>
<keyword evidence="3" id="KW-0812">Transmembrane</keyword>
<dbReference type="CTD" id="20251868"/>
<keyword evidence="6" id="KW-1133">Transmembrane helix</keyword>
<dbReference type="InterPro" id="IPR032675">
    <property type="entry name" value="LRR_dom_sf"/>
</dbReference>
<dbReference type="GO" id="GO:0038023">
    <property type="term" value="F:signaling receptor activity"/>
    <property type="evidence" value="ECO:0007669"/>
    <property type="project" value="TreeGrafter"/>
</dbReference>
<dbReference type="KEGG" id="lgi:LOTGIDRAFT_68473"/>
<evidence type="ECO:0000256" key="7">
    <source>
        <dbReference type="ARBA" id="ARBA00023136"/>
    </source>
</evidence>
<organism evidence="9 10">
    <name type="scientific">Lottia gigantea</name>
    <name type="common">Giant owl limpet</name>
    <dbReference type="NCBI Taxonomy" id="225164"/>
    <lineage>
        <taxon>Eukaryota</taxon>
        <taxon>Metazoa</taxon>
        <taxon>Spiralia</taxon>
        <taxon>Lophotrochozoa</taxon>
        <taxon>Mollusca</taxon>
        <taxon>Gastropoda</taxon>
        <taxon>Patellogastropoda</taxon>
        <taxon>Lottioidea</taxon>
        <taxon>Lottiidae</taxon>
        <taxon>Lottia</taxon>
    </lineage>
</organism>
<gene>
    <name evidence="9" type="ORF">LOTGIDRAFT_68473</name>
</gene>
<dbReference type="InterPro" id="IPR001611">
    <property type="entry name" value="Leu-rich_rpt"/>
</dbReference>
<protein>
    <recommendedName>
        <fullName evidence="11">LRRNT domain-containing protein</fullName>
    </recommendedName>
</protein>
<dbReference type="OrthoDB" id="6157067at2759"/>
<feature type="non-terminal residue" evidence="9">
    <location>
        <position position="105"/>
    </location>
</feature>
<keyword evidence="7" id="KW-0472">Membrane</keyword>
<dbReference type="GO" id="GO:0007165">
    <property type="term" value="P:signal transduction"/>
    <property type="evidence" value="ECO:0007669"/>
    <property type="project" value="TreeGrafter"/>
</dbReference>
<feature type="non-terminal residue" evidence="9">
    <location>
        <position position="1"/>
    </location>
</feature>
<dbReference type="Gene3D" id="3.80.10.10">
    <property type="entry name" value="Ribonuclease Inhibitor"/>
    <property type="match status" value="1"/>
</dbReference>
<keyword evidence="4" id="KW-0732">Signal</keyword>
<sequence length="105" mass="11765">TRVDCSHLNLVRVPKNLPVNITQLDLSYNSITILYNGDFKHLNRLQILYLGENPLTAIQSSAFEGLLSLQSLLMIGHKLNYTADALPDDVFEPLRSLVTLAIRSD</sequence>
<dbReference type="RefSeq" id="XP_009048249.1">
    <property type="nucleotide sequence ID" value="XM_009050001.1"/>
</dbReference>
<reference evidence="9 10" key="1">
    <citation type="journal article" date="2013" name="Nature">
        <title>Insights into bilaterian evolution from three spiralian genomes.</title>
        <authorList>
            <person name="Simakov O."/>
            <person name="Marletaz F."/>
            <person name="Cho S.J."/>
            <person name="Edsinger-Gonzales E."/>
            <person name="Havlak P."/>
            <person name="Hellsten U."/>
            <person name="Kuo D.H."/>
            <person name="Larsson T."/>
            <person name="Lv J."/>
            <person name="Arendt D."/>
            <person name="Savage R."/>
            <person name="Osoegawa K."/>
            <person name="de Jong P."/>
            <person name="Grimwood J."/>
            <person name="Chapman J.A."/>
            <person name="Shapiro H."/>
            <person name="Aerts A."/>
            <person name="Otillar R.P."/>
            <person name="Terry A.Y."/>
            <person name="Boore J.L."/>
            <person name="Grigoriev I.V."/>
            <person name="Lindberg D.R."/>
            <person name="Seaver E.C."/>
            <person name="Weisblat D.A."/>
            <person name="Putnam N.H."/>
            <person name="Rokhsar D.S."/>
        </authorList>
    </citation>
    <scope>NUCLEOTIDE SEQUENCE [LARGE SCALE GENOMIC DNA]</scope>
</reference>
<keyword evidence="10" id="KW-1185">Reference proteome</keyword>
<keyword evidence="2" id="KW-0433">Leucine-rich repeat</keyword>
<evidence type="ECO:0000256" key="6">
    <source>
        <dbReference type="ARBA" id="ARBA00022989"/>
    </source>
</evidence>
<dbReference type="InterPro" id="IPR003591">
    <property type="entry name" value="Leu-rich_rpt_typical-subtyp"/>
</dbReference>
<accession>V4CG94</accession>
<dbReference type="PANTHER" id="PTHR24365">
    <property type="entry name" value="TOLL-LIKE RECEPTOR"/>
    <property type="match status" value="1"/>
</dbReference>
<dbReference type="PANTHER" id="PTHR24365:SF530">
    <property type="entry name" value="MSTPROX-RELATED"/>
    <property type="match status" value="1"/>
</dbReference>
<dbReference type="STRING" id="225164.V4CG94"/>